<accession>A0A0U2XH89</accession>
<evidence type="ECO:0000256" key="1">
    <source>
        <dbReference type="SAM" id="MobiDB-lite"/>
    </source>
</evidence>
<name>A0A0U2XH89_9MICC</name>
<dbReference type="EMBL" id="CP013747">
    <property type="protein sequence ID" value="ALV43122.1"/>
    <property type="molecule type" value="Genomic_DNA"/>
</dbReference>
<reference evidence="2 3" key="1">
    <citation type="submission" date="2015-12" db="EMBL/GenBank/DDBJ databases">
        <authorList>
            <person name="Shamseldin A."/>
            <person name="Moawad H."/>
            <person name="Abd El-Rahim W.M."/>
            <person name="Sadowsky M.J."/>
        </authorList>
    </citation>
    <scope>NUCLEOTIDE SEQUENCE [LARGE SCALE GENOMIC DNA]</scope>
    <source>
        <strain evidence="2 3">Ar51</strain>
    </source>
</reference>
<gene>
    <name evidence="2" type="ORF">AU252_19780</name>
</gene>
<proteinExistence type="predicted"/>
<feature type="compositionally biased region" description="Low complexity" evidence="1">
    <location>
        <begin position="69"/>
        <end position="78"/>
    </location>
</feature>
<dbReference type="RefSeq" id="WP_058932175.1">
    <property type="nucleotide sequence ID" value="NZ_CP013747.1"/>
</dbReference>
<dbReference type="STRING" id="121292.AU252_19780"/>
<dbReference type="AlphaFoldDB" id="A0A0U2XH89"/>
<protein>
    <submittedName>
        <fullName evidence="2">Uncharacterized protein</fullName>
    </submittedName>
</protein>
<feature type="region of interest" description="Disordered" evidence="1">
    <location>
        <begin position="42"/>
        <end position="107"/>
    </location>
</feature>
<dbReference type="KEGG" id="psul:AU252_19780"/>
<sequence length="107" mass="11363">MAPIDPAIKQNYIELHESTGESYESIAGRAASQDDKELASWLRAQAKGEQPNTEQEQRSEPPQGRLPAKQETAAADAEAQAKAEAEAKTAAETKAAADAEAKATAKK</sequence>
<evidence type="ECO:0000313" key="2">
    <source>
        <dbReference type="EMBL" id="ALV43122.1"/>
    </source>
</evidence>
<evidence type="ECO:0000313" key="3">
    <source>
        <dbReference type="Proteomes" id="UP000065151"/>
    </source>
</evidence>
<organism evidence="2">
    <name type="scientific">Pseudarthrobacter sulfonivorans</name>
    <dbReference type="NCBI Taxonomy" id="121292"/>
    <lineage>
        <taxon>Bacteria</taxon>
        <taxon>Bacillati</taxon>
        <taxon>Actinomycetota</taxon>
        <taxon>Actinomycetes</taxon>
        <taxon>Micrococcales</taxon>
        <taxon>Micrococcaceae</taxon>
        <taxon>Pseudarthrobacter</taxon>
    </lineage>
</organism>
<dbReference type="Proteomes" id="UP000065151">
    <property type="component" value="Chromosome"/>
</dbReference>
<feature type="compositionally biased region" description="Basic and acidic residues" evidence="1">
    <location>
        <begin position="79"/>
        <end position="107"/>
    </location>
</feature>